<comment type="caution">
    <text evidence="1">The sequence shown here is derived from an EMBL/GenBank/DDBJ whole genome shotgun (WGS) entry which is preliminary data.</text>
</comment>
<dbReference type="AlphaFoldDB" id="A0A164QMF1"/>
<proteinExistence type="predicted"/>
<evidence type="ECO:0000313" key="2">
    <source>
        <dbReference type="Proteomes" id="UP000076858"/>
    </source>
</evidence>
<gene>
    <name evidence="1" type="ORF">APZ42_028273</name>
</gene>
<accession>A0A164QMF1</accession>
<dbReference type="Proteomes" id="UP000076858">
    <property type="component" value="Unassembled WGS sequence"/>
</dbReference>
<sequence length="83" mass="10056">MDSLIRSFSLYDFFFLFELGEHEHVIEKLISQMFLPSNWHLFNAIFRHQKNPLNRQFTYRYVCSLDWCPSSRSNSSTIPLFFL</sequence>
<dbReference type="EMBL" id="LRGB01002384">
    <property type="protein sequence ID" value="KZS07886.1"/>
    <property type="molecule type" value="Genomic_DNA"/>
</dbReference>
<reference evidence="1 2" key="1">
    <citation type="submission" date="2016-03" db="EMBL/GenBank/DDBJ databases">
        <title>EvidentialGene: Evidence-directed Construction of Genes on Genomes.</title>
        <authorList>
            <person name="Gilbert D.G."/>
            <person name="Choi J.-H."/>
            <person name="Mockaitis K."/>
            <person name="Colbourne J."/>
            <person name="Pfrender M."/>
        </authorList>
    </citation>
    <scope>NUCLEOTIDE SEQUENCE [LARGE SCALE GENOMIC DNA]</scope>
    <source>
        <strain evidence="1 2">Xinb3</strain>
        <tissue evidence="1">Complete organism</tissue>
    </source>
</reference>
<organism evidence="1 2">
    <name type="scientific">Daphnia magna</name>
    <dbReference type="NCBI Taxonomy" id="35525"/>
    <lineage>
        <taxon>Eukaryota</taxon>
        <taxon>Metazoa</taxon>
        <taxon>Ecdysozoa</taxon>
        <taxon>Arthropoda</taxon>
        <taxon>Crustacea</taxon>
        <taxon>Branchiopoda</taxon>
        <taxon>Diplostraca</taxon>
        <taxon>Cladocera</taxon>
        <taxon>Anomopoda</taxon>
        <taxon>Daphniidae</taxon>
        <taxon>Daphnia</taxon>
    </lineage>
</organism>
<evidence type="ECO:0000313" key="1">
    <source>
        <dbReference type="EMBL" id="KZS07886.1"/>
    </source>
</evidence>
<keyword evidence="2" id="KW-1185">Reference proteome</keyword>
<protein>
    <submittedName>
        <fullName evidence="1">Uncharacterized protein</fullName>
    </submittedName>
</protein>
<name>A0A164QMF1_9CRUS</name>